<gene>
    <name evidence="1" type="ORF">C468_01385</name>
</gene>
<accession>M0PI36</accession>
<name>M0PI36_9EURY</name>
<keyword evidence="2" id="KW-1185">Reference proteome</keyword>
<dbReference type="AlphaFoldDB" id="M0PI36"/>
<comment type="caution">
    <text evidence="1">The sequence shown here is derived from an EMBL/GenBank/DDBJ whole genome shotgun (WGS) entry which is preliminary data.</text>
</comment>
<dbReference type="EMBL" id="AOJH01000010">
    <property type="protein sequence ID" value="EMA69558.1"/>
    <property type="molecule type" value="Genomic_DNA"/>
</dbReference>
<dbReference type="Proteomes" id="UP000011546">
    <property type="component" value="Unassembled WGS sequence"/>
</dbReference>
<proteinExistence type="predicted"/>
<sequence>MSHEEARTLITTISPHRNWENSLYVTQLLQRLDD</sequence>
<protein>
    <submittedName>
        <fullName evidence="1">Uncharacterized protein</fullName>
    </submittedName>
</protein>
<reference evidence="1 2" key="1">
    <citation type="journal article" date="2014" name="PLoS Genet.">
        <title>Phylogenetically driven sequencing of extremely halophilic archaea reveals strategies for static and dynamic osmo-response.</title>
        <authorList>
            <person name="Becker E.A."/>
            <person name="Seitzer P.M."/>
            <person name="Tritt A."/>
            <person name="Larsen D."/>
            <person name="Krusor M."/>
            <person name="Yao A.I."/>
            <person name="Wu D."/>
            <person name="Madern D."/>
            <person name="Eisen J.A."/>
            <person name="Darling A.E."/>
            <person name="Facciotti M.T."/>
        </authorList>
    </citation>
    <scope>NUCLEOTIDE SEQUENCE [LARGE SCALE GENOMIC DNA]</scope>
    <source>
        <strain evidence="1 2">JCM 14978</strain>
    </source>
</reference>
<evidence type="ECO:0000313" key="2">
    <source>
        <dbReference type="Proteomes" id="UP000011546"/>
    </source>
</evidence>
<evidence type="ECO:0000313" key="1">
    <source>
        <dbReference type="EMBL" id="EMA69558.1"/>
    </source>
</evidence>
<organism evidence="1 2">
    <name type="scientific">Halorubrum kocurii JCM 14978</name>
    <dbReference type="NCBI Taxonomy" id="1230456"/>
    <lineage>
        <taxon>Archaea</taxon>
        <taxon>Methanobacteriati</taxon>
        <taxon>Methanobacteriota</taxon>
        <taxon>Stenosarchaea group</taxon>
        <taxon>Halobacteria</taxon>
        <taxon>Halobacteriales</taxon>
        <taxon>Haloferacaceae</taxon>
        <taxon>Halorubrum</taxon>
    </lineage>
</organism>